<dbReference type="GO" id="GO:0046872">
    <property type="term" value="F:metal ion binding"/>
    <property type="evidence" value="ECO:0007669"/>
    <property type="project" value="UniProtKB-KW"/>
</dbReference>
<dbReference type="GO" id="GO:0016491">
    <property type="term" value="F:oxidoreductase activity"/>
    <property type="evidence" value="ECO:0007669"/>
    <property type="project" value="InterPro"/>
</dbReference>
<proteinExistence type="predicted"/>
<evidence type="ECO:0000313" key="6">
    <source>
        <dbReference type="Proteomes" id="UP001286456"/>
    </source>
</evidence>
<keyword evidence="1" id="KW-0479">Metal-binding</keyword>
<comment type="caution">
    <text evidence="5">The sequence shown here is derived from an EMBL/GenBank/DDBJ whole genome shotgun (WGS) entry which is preliminary data.</text>
</comment>
<accession>A0AAE0M427</accession>
<organism evidence="5 6">
    <name type="scientific">Cercophora scortea</name>
    <dbReference type="NCBI Taxonomy" id="314031"/>
    <lineage>
        <taxon>Eukaryota</taxon>
        <taxon>Fungi</taxon>
        <taxon>Dikarya</taxon>
        <taxon>Ascomycota</taxon>
        <taxon>Pezizomycotina</taxon>
        <taxon>Sordariomycetes</taxon>
        <taxon>Sordariomycetidae</taxon>
        <taxon>Sordariales</taxon>
        <taxon>Lasiosphaeriaceae</taxon>
        <taxon>Cercophora</taxon>
    </lineage>
</organism>
<dbReference type="PANTHER" id="PTHR11474">
    <property type="entry name" value="TYROSINASE FAMILY MEMBER"/>
    <property type="match status" value="1"/>
</dbReference>
<evidence type="ECO:0000256" key="2">
    <source>
        <dbReference type="ARBA" id="ARBA00023008"/>
    </source>
</evidence>
<keyword evidence="2" id="KW-0186">Copper</keyword>
<dbReference type="InterPro" id="IPR002227">
    <property type="entry name" value="Tyrosinase_Cu-bd"/>
</dbReference>
<dbReference type="InterPro" id="IPR050316">
    <property type="entry name" value="Tyrosinase/Hemocyanin"/>
</dbReference>
<protein>
    <recommendedName>
        <fullName evidence="4">Tyrosinase copper-binding domain-containing protein</fullName>
    </recommendedName>
</protein>
<keyword evidence="6" id="KW-1185">Reference proteome</keyword>
<dbReference type="PROSITE" id="PS00497">
    <property type="entry name" value="TYROSINASE_1"/>
    <property type="match status" value="1"/>
</dbReference>
<reference evidence="5" key="1">
    <citation type="journal article" date="2023" name="Mol. Phylogenet. Evol.">
        <title>Genome-scale phylogeny and comparative genomics of the fungal order Sordariales.</title>
        <authorList>
            <person name="Hensen N."/>
            <person name="Bonometti L."/>
            <person name="Westerberg I."/>
            <person name="Brannstrom I.O."/>
            <person name="Guillou S."/>
            <person name="Cros-Aarteil S."/>
            <person name="Calhoun S."/>
            <person name="Haridas S."/>
            <person name="Kuo A."/>
            <person name="Mondo S."/>
            <person name="Pangilinan J."/>
            <person name="Riley R."/>
            <person name="LaButti K."/>
            <person name="Andreopoulos B."/>
            <person name="Lipzen A."/>
            <person name="Chen C."/>
            <person name="Yan M."/>
            <person name="Daum C."/>
            <person name="Ng V."/>
            <person name="Clum A."/>
            <person name="Steindorff A."/>
            <person name="Ohm R.A."/>
            <person name="Martin F."/>
            <person name="Silar P."/>
            <person name="Natvig D.O."/>
            <person name="Lalanne C."/>
            <person name="Gautier V."/>
            <person name="Ament-Velasquez S.L."/>
            <person name="Kruys A."/>
            <person name="Hutchinson M.I."/>
            <person name="Powell A.J."/>
            <person name="Barry K."/>
            <person name="Miller A.N."/>
            <person name="Grigoriev I.V."/>
            <person name="Debuchy R."/>
            <person name="Gladieux P."/>
            <person name="Hiltunen Thoren M."/>
            <person name="Johannesson H."/>
        </authorList>
    </citation>
    <scope>NUCLEOTIDE SEQUENCE</scope>
    <source>
        <strain evidence="5">SMH4131-1</strain>
    </source>
</reference>
<evidence type="ECO:0000313" key="5">
    <source>
        <dbReference type="EMBL" id="KAK3317149.1"/>
    </source>
</evidence>
<name>A0AAE0M427_9PEZI</name>
<feature type="signal peptide" evidence="3">
    <location>
        <begin position="1"/>
        <end position="22"/>
    </location>
</feature>
<dbReference type="PRINTS" id="PR00092">
    <property type="entry name" value="TYROSINASE"/>
</dbReference>
<dbReference type="PANTHER" id="PTHR11474:SF126">
    <property type="entry name" value="TYROSINASE-LIKE PROTEIN TYR-1-RELATED"/>
    <property type="match status" value="1"/>
</dbReference>
<dbReference type="SUPFAM" id="SSF48056">
    <property type="entry name" value="Di-copper centre-containing domain"/>
    <property type="match status" value="1"/>
</dbReference>
<evidence type="ECO:0000256" key="3">
    <source>
        <dbReference type="SAM" id="SignalP"/>
    </source>
</evidence>
<evidence type="ECO:0000259" key="4">
    <source>
        <dbReference type="PROSITE" id="PS00497"/>
    </source>
</evidence>
<reference evidence="5" key="2">
    <citation type="submission" date="2023-06" db="EMBL/GenBank/DDBJ databases">
        <authorList>
            <consortium name="Lawrence Berkeley National Laboratory"/>
            <person name="Haridas S."/>
            <person name="Hensen N."/>
            <person name="Bonometti L."/>
            <person name="Westerberg I."/>
            <person name="Brannstrom I.O."/>
            <person name="Guillou S."/>
            <person name="Cros-Aarteil S."/>
            <person name="Calhoun S."/>
            <person name="Kuo A."/>
            <person name="Mondo S."/>
            <person name="Pangilinan J."/>
            <person name="Riley R."/>
            <person name="Labutti K."/>
            <person name="Andreopoulos B."/>
            <person name="Lipzen A."/>
            <person name="Chen C."/>
            <person name="Yanf M."/>
            <person name="Daum C."/>
            <person name="Ng V."/>
            <person name="Clum A."/>
            <person name="Steindorff A."/>
            <person name="Ohm R."/>
            <person name="Martin F."/>
            <person name="Silar P."/>
            <person name="Natvig D."/>
            <person name="Lalanne C."/>
            <person name="Gautier V."/>
            <person name="Ament-Velasquez S.L."/>
            <person name="Kruys A."/>
            <person name="Hutchinson M.I."/>
            <person name="Powell A.J."/>
            <person name="Barry K."/>
            <person name="Miller A.N."/>
            <person name="Grigoriev I.V."/>
            <person name="Debuchy R."/>
            <person name="Gladieux P."/>
            <person name="Thoren M.H."/>
            <person name="Johannesson H."/>
        </authorList>
    </citation>
    <scope>NUCLEOTIDE SEQUENCE</scope>
    <source>
        <strain evidence="5">SMH4131-1</strain>
    </source>
</reference>
<dbReference type="InterPro" id="IPR008922">
    <property type="entry name" value="Di-copper_centre_dom_sf"/>
</dbReference>
<feature type="chain" id="PRO_5042164819" description="Tyrosinase copper-binding domain-containing protein" evidence="3">
    <location>
        <begin position="23"/>
        <end position="275"/>
    </location>
</feature>
<dbReference type="AlphaFoldDB" id="A0AAE0M427"/>
<dbReference type="EMBL" id="JAUEPO010000008">
    <property type="protein sequence ID" value="KAK3317149.1"/>
    <property type="molecule type" value="Genomic_DNA"/>
</dbReference>
<gene>
    <name evidence="5" type="ORF">B0T19DRAFT_446863</name>
</gene>
<dbReference type="Gene3D" id="1.10.1280.10">
    <property type="entry name" value="Di-copper center containing domain from catechol oxidase"/>
    <property type="match status" value="2"/>
</dbReference>
<dbReference type="Proteomes" id="UP001286456">
    <property type="component" value="Unassembled WGS sequence"/>
</dbReference>
<dbReference type="Pfam" id="PF00264">
    <property type="entry name" value="Tyrosinase"/>
    <property type="match status" value="2"/>
</dbReference>
<sequence length="275" mass="30315">MGKLTKLLAFAAVAGLAGEVFGSPTPVAPKKCTKPAQRRAWHTLSNSEKKAYLDAEVCVMNTPSKIVISGARSQFDELVAIHQLIALTIHSTGVFLPWHRWYLNLHELMLKGCGYTGATPYWDEIHDATLVNISSSAIYDPVTGFGGGGVAPTYCTTTGPFTNYTNSIGPNYLATDGCIGRNFVGNPLREMNATAEANRCMTLTTYDEAWRPDPLTSPTEPAFYMHHAYVDKMWWDWQEKDLRNRRWAVGGPKQQDPALGFLEIPGTKAEESALI</sequence>
<feature type="domain" description="Tyrosinase copper-binding" evidence="4">
    <location>
        <begin position="90"/>
        <end position="107"/>
    </location>
</feature>
<keyword evidence="3" id="KW-0732">Signal</keyword>
<evidence type="ECO:0000256" key="1">
    <source>
        <dbReference type="ARBA" id="ARBA00022723"/>
    </source>
</evidence>